<evidence type="ECO:0000256" key="6">
    <source>
        <dbReference type="RuleBase" id="RU003355"/>
    </source>
</evidence>
<protein>
    <submittedName>
        <fullName evidence="8">S8 family peptidase</fullName>
    </submittedName>
</protein>
<evidence type="ECO:0000256" key="5">
    <source>
        <dbReference type="PROSITE-ProRule" id="PRU01240"/>
    </source>
</evidence>
<keyword evidence="9" id="KW-1185">Reference proteome</keyword>
<dbReference type="InterPro" id="IPR034202">
    <property type="entry name" value="Subtilisin_Carlsberg-like"/>
</dbReference>
<dbReference type="InterPro" id="IPR023828">
    <property type="entry name" value="Peptidase_S8_Ser-AS"/>
</dbReference>
<dbReference type="GO" id="GO:0006508">
    <property type="term" value="P:proteolysis"/>
    <property type="evidence" value="ECO:0007669"/>
    <property type="project" value="UniProtKB-KW"/>
</dbReference>
<reference evidence="8" key="1">
    <citation type="submission" date="2020-08" db="EMBL/GenBank/DDBJ databases">
        <title>Genome public.</title>
        <authorList>
            <person name="Liu C."/>
            <person name="Sun Q."/>
        </authorList>
    </citation>
    <scope>NUCLEOTIDE SEQUENCE</scope>
    <source>
        <strain evidence="8">NSJ-42</strain>
    </source>
</reference>
<evidence type="ECO:0000256" key="4">
    <source>
        <dbReference type="ARBA" id="ARBA00022825"/>
    </source>
</evidence>
<feature type="active site" description="Charge relay system" evidence="5">
    <location>
        <position position="52"/>
    </location>
</feature>
<feature type="domain" description="Peptidase S8/S53" evidence="7">
    <location>
        <begin position="43"/>
        <end position="287"/>
    </location>
</feature>
<keyword evidence="4 5" id="KW-0720">Serine protease</keyword>
<accession>A0A8I0DPT7</accession>
<keyword evidence="2 5" id="KW-0645">Protease</keyword>
<dbReference type="InterPro" id="IPR051048">
    <property type="entry name" value="Peptidase_S8/S53_subtilisin"/>
</dbReference>
<evidence type="ECO:0000259" key="7">
    <source>
        <dbReference type="Pfam" id="PF00082"/>
    </source>
</evidence>
<dbReference type="SUPFAM" id="SSF52743">
    <property type="entry name" value="Subtilisin-like"/>
    <property type="match status" value="1"/>
</dbReference>
<dbReference type="AlphaFoldDB" id="A0A8I0DPT7"/>
<dbReference type="PROSITE" id="PS00138">
    <property type="entry name" value="SUBTILASE_SER"/>
    <property type="match status" value="1"/>
</dbReference>
<dbReference type="PROSITE" id="PS51892">
    <property type="entry name" value="SUBTILASE"/>
    <property type="match status" value="1"/>
</dbReference>
<dbReference type="InterPro" id="IPR000209">
    <property type="entry name" value="Peptidase_S8/S53_dom"/>
</dbReference>
<dbReference type="Proteomes" id="UP000662088">
    <property type="component" value="Unassembled WGS sequence"/>
</dbReference>
<name>A0A8I0DPT7_9CLOT</name>
<dbReference type="Gene3D" id="3.40.50.200">
    <property type="entry name" value="Peptidase S8/S53 domain"/>
    <property type="match status" value="1"/>
</dbReference>
<evidence type="ECO:0000313" key="8">
    <source>
        <dbReference type="EMBL" id="MBC5640842.1"/>
    </source>
</evidence>
<dbReference type="EMBL" id="JACOOQ010000018">
    <property type="protein sequence ID" value="MBC5640842.1"/>
    <property type="molecule type" value="Genomic_DNA"/>
</dbReference>
<evidence type="ECO:0000256" key="1">
    <source>
        <dbReference type="ARBA" id="ARBA00011073"/>
    </source>
</evidence>
<comment type="caution">
    <text evidence="8">The sequence shown here is derived from an EMBL/GenBank/DDBJ whole genome shotgun (WGS) entry which is preliminary data.</text>
</comment>
<dbReference type="CDD" id="cd07477">
    <property type="entry name" value="Peptidases_S8_Subtilisin_subset"/>
    <property type="match status" value="1"/>
</dbReference>
<dbReference type="Pfam" id="PF00082">
    <property type="entry name" value="Peptidase_S8"/>
    <property type="match status" value="1"/>
</dbReference>
<feature type="active site" description="Charge relay system" evidence="5">
    <location>
        <position position="89"/>
    </location>
</feature>
<dbReference type="GO" id="GO:0004252">
    <property type="term" value="F:serine-type endopeptidase activity"/>
    <property type="evidence" value="ECO:0007669"/>
    <property type="project" value="UniProtKB-UniRule"/>
</dbReference>
<dbReference type="InterPro" id="IPR022398">
    <property type="entry name" value="Peptidase_S8_His-AS"/>
</dbReference>
<organism evidence="8 9">
    <name type="scientific">Clostridium lentum</name>
    <dbReference type="NCBI Taxonomy" id="2763037"/>
    <lineage>
        <taxon>Bacteria</taxon>
        <taxon>Bacillati</taxon>
        <taxon>Bacillota</taxon>
        <taxon>Clostridia</taxon>
        <taxon>Eubacteriales</taxon>
        <taxon>Clostridiaceae</taxon>
        <taxon>Clostridium</taxon>
    </lineage>
</organism>
<dbReference type="InterPro" id="IPR023827">
    <property type="entry name" value="Peptidase_S8_Asp-AS"/>
</dbReference>
<keyword evidence="3 5" id="KW-0378">Hydrolase</keyword>
<evidence type="ECO:0000313" key="9">
    <source>
        <dbReference type="Proteomes" id="UP000662088"/>
    </source>
</evidence>
<comment type="similarity">
    <text evidence="1 5 6">Belongs to the peptidase S8 family.</text>
</comment>
<evidence type="ECO:0000256" key="3">
    <source>
        <dbReference type="ARBA" id="ARBA00022801"/>
    </source>
</evidence>
<sequence>MDNKKIIALGTFKVMSVVEDTNEIPKGVAMIKAPEYWNKGDRGRGVVIAIIDSGCDCTHVDLKDRIIGKYNFTEDDGGDPEIVTDYLGHGTHVAGTIGASQNGQGVVGVAPLCSLLILKALNKKGQGTEEDIAKAINYAVRKKVNIISMSLGSTEETPLIHEAIKKAVESNILVVCAAGNEGDSDGDTEELSYPAVYSECISVGAVDYSKNIARFTNSNKSVDLVAPGVSIMSTYPNNKYANLQGTSMATPHVSGALALIINWSRKDFGREMSETELYAQLIRHTASLGFKKTLVGNGLLYLLAPQILENYISQASVLKV</sequence>
<dbReference type="PROSITE" id="PS00136">
    <property type="entry name" value="SUBTILASE_ASP"/>
    <property type="match status" value="1"/>
</dbReference>
<evidence type="ECO:0000256" key="2">
    <source>
        <dbReference type="ARBA" id="ARBA00022670"/>
    </source>
</evidence>
<dbReference type="PROSITE" id="PS00137">
    <property type="entry name" value="SUBTILASE_HIS"/>
    <property type="match status" value="1"/>
</dbReference>
<proteinExistence type="inferred from homology"/>
<dbReference type="PANTHER" id="PTHR43399">
    <property type="entry name" value="SUBTILISIN-RELATED"/>
    <property type="match status" value="1"/>
</dbReference>
<dbReference type="PANTHER" id="PTHR43399:SF4">
    <property type="entry name" value="CELL WALL-ASSOCIATED PROTEASE"/>
    <property type="match status" value="1"/>
</dbReference>
<dbReference type="InterPro" id="IPR015500">
    <property type="entry name" value="Peptidase_S8_subtilisin-rel"/>
</dbReference>
<dbReference type="InterPro" id="IPR036852">
    <property type="entry name" value="Peptidase_S8/S53_dom_sf"/>
</dbReference>
<feature type="active site" description="Charge relay system" evidence="5">
    <location>
        <position position="247"/>
    </location>
</feature>
<dbReference type="RefSeq" id="WP_022211541.1">
    <property type="nucleotide sequence ID" value="NZ_JACOOQ010000018.1"/>
</dbReference>
<gene>
    <name evidence="8" type="ORF">H8R92_10495</name>
</gene>
<dbReference type="PRINTS" id="PR00723">
    <property type="entry name" value="SUBTILISIN"/>
</dbReference>